<comment type="caution">
    <text evidence="6">The sequence shown here is derived from an EMBL/GenBank/DDBJ whole genome shotgun (WGS) entry which is preliminary data.</text>
</comment>
<evidence type="ECO:0000256" key="4">
    <source>
        <dbReference type="RuleBase" id="RU004413"/>
    </source>
</evidence>
<keyword evidence="7" id="KW-1185">Reference proteome</keyword>
<dbReference type="PANTHER" id="PTHR12220">
    <property type="entry name" value="50S/60S RIBOSOMAL PROTEIN L16"/>
    <property type="match status" value="1"/>
</dbReference>
<dbReference type="PRINTS" id="PR00060">
    <property type="entry name" value="RIBOSOMALL16"/>
</dbReference>
<reference evidence="6 7" key="1">
    <citation type="journal article" date="2017" name="Mycologia">
        <title>Bifiguratus adelaidae, gen. et sp. nov., a new member of Mucoromycotina in endophytic and soil-dwelling habitats.</title>
        <authorList>
            <person name="Torres-Cruz T.J."/>
            <person name="Billingsley Tobias T.L."/>
            <person name="Almatruk M."/>
            <person name="Hesse C."/>
            <person name="Kuske C.R."/>
            <person name="Desiro A."/>
            <person name="Benucci G.M."/>
            <person name="Bonito G."/>
            <person name="Stajich J.E."/>
            <person name="Dunlap C."/>
            <person name="Arnold A.E."/>
            <person name="Porras-Alfaro A."/>
        </authorList>
    </citation>
    <scope>NUCLEOTIDE SEQUENCE [LARGE SCALE GENOMIC DNA]</scope>
    <source>
        <strain evidence="6 7">AZ0501</strain>
    </source>
</reference>
<protein>
    <submittedName>
        <fullName evidence="6">Uncharacterized protein</fullName>
    </submittedName>
</protein>
<keyword evidence="3 4" id="KW-0687">Ribonucleoprotein</keyword>
<dbReference type="CDD" id="cd01433">
    <property type="entry name" value="Ribosomal_L16_L10e"/>
    <property type="match status" value="1"/>
</dbReference>
<evidence type="ECO:0000256" key="3">
    <source>
        <dbReference type="ARBA" id="ARBA00023274"/>
    </source>
</evidence>
<dbReference type="PANTHER" id="PTHR12220:SF13">
    <property type="entry name" value="LARGE RIBOSOMAL SUBUNIT PROTEIN UL16M"/>
    <property type="match status" value="1"/>
</dbReference>
<comment type="similarity">
    <text evidence="1 4">Belongs to the universal ribosomal protein uL16 family.</text>
</comment>
<name>A0A261XVT7_9FUNG</name>
<sequence length="231" mass="25038">MFGQLRALCKGALGRNLQQTKNDLPNRTQSTVTSTHNAILPIFSSFGHQVRHASNLSPRRTKYRKSQKGKIPLPTGGSTKGTTVVFGTYGLRIIEGARLTAFQLTACHSTIRRKIKAVKGSRIWMRVFPDIPVTSKGNETRMGKGKGAFDYWACRVPLNRIVFEVGGVRKEIAKEALRLGAAKLPVKTEFVERGSEPVVGAGYKAVEKVPLTGAVLEEATLSSTVAATGST</sequence>
<dbReference type="Pfam" id="PF00252">
    <property type="entry name" value="Ribosomal_L16"/>
    <property type="match status" value="1"/>
</dbReference>
<organism evidence="6 7">
    <name type="scientific">Bifiguratus adelaidae</name>
    <dbReference type="NCBI Taxonomy" id="1938954"/>
    <lineage>
        <taxon>Eukaryota</taxon>
        <taxon>Fungi</taxon>
        <taxon>Fungi incertae sedis</taxon>
        <taxon>Mucoromycota</taxon>
        <taxon>Mucoromycotina</taxon>
        <taxon>Endogonomycetes</taxon>
        <taxon>Endogonales</taxon>
        <taxon>Endogonales incertae sedis</taxon>
        <taxon>Bifiguratus</taxon>
    </lineage>
</organism>
<dbReference type="Proteomes" id="UP000242875">
    <property type="component" value="Unassembled WGS sequence"/>
</dbReference>
<dbReference type="InterPro" id="IPR016180">
    <property type="entry name" value="Ribosomal_uL16_dom"/>
</dbReference>
<dbReference type="EMBL" id="MVBO01000150">
    <property type="protein sequence ID" value="OZJ02467.1"/>
    <property type="molecule type" value="Genomic_DNA"/>
</dbReference>
<dbReference type="GO" id="GO:0005762">
    <property type="term" value="C:mitochondrial large ribosomal subunit"/>
    <property type="evidence" value="ECO:0007669"/>
    <property type="project" value="TreeGrafter"/>
</dbReference>
<dbReference type="AlphaFoldDB" id="A0A261XVT7"/>
<evidence type="ECO:0000256" key="1">
    <source>
        <dbReference type="ARBA" id="ARBA00008931"/>
    </source>
</evidence>
<evidence type="ECO:0000256" key="2">
    <source>
        <dbReference type="ARBA" id="ARBA00022980"/>
    </source>
</evidence>
<dbReference type="OrthoDB" id="268521at2759"/>
<dbReference type="PROSITE" id="PS00701">
    <property type="entry name" value="RIBOSOMAL_L16_2"/>
    <property type="match status" value="1"/>
</dbReference>
<proteinExistence type="inferred from homology"/>
<feature type="compositionally biased region" description="Basic residues" evidence="5">
    <location>
        <begin position="59"/>
        <end position="68"/>
    </location>
</feature>
<dbReference type="SUPFAM" id="SSF54686">
    <property type="entry name" value="Ribosomal protein L16p/L10e"/>
    <property type="match status" value="1"/>
</dbReference>
<dbReference type="NCBIfam" id="TIGR01164">
    <property type="entry name" value="rplP_bact"/>
    <property type="match status" value="1"/>
</dbReference>
<evidence type="ECO:0000313" key="7">
    <source>
        <dbReference type="Proteomes" id="UP000242875"/>
    </source>
</evidence>
<gene>
    <name evidence="6" type="ORF">BZG36_04106</name>
</gene>
<evidence type="ECO:0000256" key="5">
    <source>
        <dbReference type="SAM" id="MobiDB-lite"/>
    </source>
</evidence>
<evidence type="ECO:0000313" key="6">
    <source>
        <dbReference type="EMBL" id="OZJ02467.1"/>
    </source>
</evidence>
<keyword evidence="2 4" id="KW-0689">Ribosomal protein</keyword>
<dbReference type="Gene3D" id="3.90.1170.10">
    <property type="entry name" value="Ribosomal protein L10e/L16"/>
    <property type="match status" value="1"/>
</dbReference>
<dbReference type="GO" id="GO:0032543">
    <property type="term" value="P:mitochondrial translation"/>
    <property type="evidence" value="ECO:0007669"/>
    <property type="project" value="TreeGrafter"/>
</dbReference>
<dbReference type="GO" id="GO:0019843">
    <property type="term" value="F:rRNA binding"/>
    <property type="evidence" value="ECO:0007669"/>
    <property type="project" value="InterPro"/>
</dbReference>
<dbReference type="InterPro" id="IPR020798">
    <property type="entry name" value="Ribosomal_uL16_CS"/>
</dbReference>
<feature type="region of interest" description="Disordered" evidence="5">
    <location>
        <begin position="51"/>
        <end position="75"/>
    </location>
</feature>
<dbReference type="InterPro" id="IPR036920">
    <property type="entry name" value="Ribosomal_uL16_sf"/>
</dbReference>
<dbReference type="InterPro" id="IPR047873">
    <property type="entry name" value="Ribosomal_uL16"/>
</dbReference>
<accession>A0A261XVT7</accession>
<dbReference type="GO" id="GO:0003735">
    <property type="term" value="F:structural constituent of ribosome"/>
    <property type="evidence" value="ECO:0007669"/>
    <property type="project" value="InterPro"/>
</dbReference>
<dbReference type="InterPro" id="IPR000114">
    <property type="entry name" value="Ribosomal_uL16_bact-type"/>
</dbReference>